<dbReference type="Pfam" id="PF07714">
    <property type="entry name" value="PK_Tyr_Ser-Thr"/>
    <property type="match status" value="1"/>
</dbReference>
<dbReference type="InterPro" id="IPR036537">
    <property type="entry name" value="Adaptor_Cbl_N_dom_sf"/>
</dbReference>
<dbReference type="Gene3D" id="1.10.510.10">
    <property type="entry name" value="Transferase(Phosphotransferase) domain 1"/>
    <property type="match status" value="1"/>
</dbReference>
<dbReference type="InterPro" id="IPR027640">
    <property type="entry name" value="Kinesin-like_fam"/>
</dbReference>
<protein>
    <recommendedName>
        <fullName evidence="11">Kinesin-like protein</fullName>
    </recommendedName>
</protein>
<evidence type="ECO:0008006" key="11">
    <source>
        <dbReference type="Google" id="ProtNLM"/>
    </source>
</evidence>
<feature type="region of interest" description="Disordered" evidence="6">
    <location>
        <begin position="643"/>
        <end position="712"/>
    </location>
</feature>
<dbReference type="SMART" id="SM00129">
    <property type="entry name" value="KISc"/>
    <property type="match status" value="1"/>
</dbReference>
<keyword evidence="10" id="KW-1185">Reference proteome</keyword>
<dbReference type="InterPro" id="IPR011009">
    <property type="entry name" value="Kinase-like_dom_sf"/>
</dbReference>
<keyword evidence="2" id="KW-0493">Microtubule</keyword>
<feature type="region of interest" description="Disordered" evidence="6">
    <location>
        <begin position="581"/>
        <end position="606"/>
    </location>
</feature>
<reference evidence="9" key="1">
    <citation type="submission" date="2021-11" db="EMBL/GenBank/DDBJ databases">
        <authorList>
            <consortium name="Genoscope - CEA"/>
            <person name="William W."/>
        </authorList>
    </citation>
    <scope>NUCLEOTIDE SEQUENCE</scope>
</reference>
<feature type="domain" description="Protein kinase" evidence="7">
    <location>
        <begin position="1087"/>
        <end position="1370"/>
    </location>
</feature>
<evidence type="ECO:0000256" key="4">
    <source>
        <dbReference type="ARBA" id="ARBA00023175"/>
    </source>
</evidence>
<evidence type="ECO:0000256" key="3">
    <source>
        <dbReference type="ARBA" id="ARBA00023054"/>
    </source>
</evidence>
<dbReference type="PANTHER" id="PTHR47968:SF13">
    <property type="entry name" value="KINESIN-LIKE PROTEIN KIF19 ISOFORM X1"/>
    <property type="match status" value="1"/>
</dbReference>
<feature type="compositionally biased region" description="Pro residues" evidence="6">
    <location>
        <begin position="1406"/>
        <end position="1422"/>
    </location>
</feature>
<dbReference type="EMBL" id="CAKKNE010000001">
    <property type="protein sequence ID" value="CAH0364548.1"/>
    <property type="molecule type" value="Genomic_DNA"/>
</dbReference>
<feature type="binding site" evidence="5">
    <location>
        <begin position="107"/>
        <end position="114"/>
    </location>
    <ligand>
        <name>ATP</name>
        <dbReference type="ChEBI" id="CHEBI:30616"/>
    </ligand>
</feature>
<feature type="domain" description="Kinesin motor" evidence="8">
    <location>
        <begin position="13"/>
        <end position="333"/>
    </location>
</feature>
<comment type="similarity">
    <text evidence="5">Belongs to the TRAFAC class myosin-kinesin ATPase superfamily. Kinesin family.</text>
</comment>
<dbReference type="GO" id="GO:0003777">
    <property type="term" value="F:microtubule motor activity"/>
    <property type="evidence" value="ECO:0007669"/>
    <property type="project" value="InterPro"/>
</dbReference>
<evidence type="ECO:0000256" key="2">
    <source>
        <dbReference type="ARBA" id="ARBA00022701"/>
    </source>
</evidence>
<dbReference type="SUPFAM" id="SSF52540">
    <property type="entry name" value="P-loop containing nucleoside triphosphate hydrolases"/>
    <property type="match status" value="1"/>
</dbReference>
<dbReference type="PROSITE" id="PS00108">
    <property type="entry name" value="PROTEIN_KINASE_ST"/>
    <property type="match status" value="1"/>
</dbReference>
<feature type="compositionally biased region" description="Low complexity" evidence="6">
    <location>
        <begin position="459"/>
        <end position="475"/>
    </location>
</feature>
<keyword evidence="3" id="KW-0175">Coiled coil</keyword>
<feature type="compositionally biased region" description="Low complexity" evidence="6">
    <location>
        <begin position="581"/>
        <end position="594"/>
    </location>
</feature>
<dbReference type="CDD" id="cd21037">
    <property type="entry name" value="MLKL_NTD"/>
    <property type="match status" value="1"/>
</dbReference>
<evidence type="ECO:0000313" key="10">
    <source>
        <dbReference type="Proteomes" id="UP000789595"/>
    </source>
</evidence>
<keyword evidence="5" id="KW-0547">Nucleotide-binding</keyword>
<dbReference type="InterPro" id="IPR001752">
    <property type="entry name" value="Kinesin_motor_dom"/>
</dbReference>
<feature type="compositionally biased region" description="Basic and acidic residues" evidence="6">
    <location>
        <begin position="476"/>
        <end position="485"/>
    </location>
</feature>
<dbReference type="InterPro" id="IPR008271">
    <property type="entry name" value="Ser/Thr_kinase_AS"/>
</dbReference>
<feature type="compositionally biased region" description="Pro residues" evidence="6">
    <location>
        <begin position="1374"/>
        <end position="1387"/>
    </location>
</feature>
<evidence type="ECO:0000256" key="1">
    <source>
        <dbReference type="ARBA" id="ARBA00008171"/>
    </source>
</evidence>
<evidence type="ECO:0000259" key="8">
    <source>
        <dbReference type="PROSITE" id="PS50067"/>
    </source>
</evidence>
<feature type="region of interest" description="Disordered" evidence="6">
    <location>
        <begin position="417"/>
        <end position="507"/>
    </location>
</feature>
<dbReference type="Gene3D" id="1.20.930.20">
    <property type="entry name" value="Adaptor protein Cbl, N-terminal domain"/>
    <property type="match status" value="1"/>
</dbReference>
<feature type="compositionally biased region" description="Pro residues" evidence="6">
    <location>
        <begin position="647"/>
        <end position="660"/>
    </location>
</feature>
<feature type="compositionally biased region" description="Low complexity" evidence="6">
    <location>
        <begin position="486"/>
        <end position="495"/>
    </location>
</feature>
<dbReference type="SMART" id="SM00220">
    <property type="entry name" value="S_TKc"/>
    <property type="match status" value="1"/>
</dbReference>
<dbReference type="InterPro" id="IPR036961">
    <property type="entry name" value="Kinesin_motor_dom_sf"/>
</dbReference>
<accession>A0A8J2S4I5</accession>
<evidence type="ECO:0000256" key="6">
    <source>
        <dbReference type="SAM" id="MobiDB-lite"/>
    </source>
</evidence>
<feature type="compositionally biased region" description="Pro residues" evidence="6">
    <location>
        <begin position="420"/>
        <end position="431"/>
    </location>
</feature>
<evidence type="ECO:0000259" key="7">
    <source>
        <dbReference type="PROSITE" id="PS50011"/>
    </source>
</evidence>
<dbReference type="InterPro" id="IPR027417">
    <property type="entry name" value="P-loop_NTPase"/>
</dbReference>
<dbReference type="PROSITE" id="PS50067">
    <property type="entry name" value="KINESIN_MOTOR_2"/>
    <property type="match status" value="1"/>
</dbReference>
<gene>
    <name evidence="9" type="ORF">PECAL_1P09150</name>
</gene>
<dbReference type="InterPro" id="IPR000719">
    <property type="entry name" value="Prot_kinase_dom"/>
</dbReference>
<evidence type="ECO:0000313" key="9">
    <source>
        <dbReference type="EMBL" id="CAH0364548.1"/>
    </source>
</evidence>
<proteinExistence type="inferred from homology"/>
<dbReference type="GO" id="GO:0007018">
    <property type="term" value="P:microtubule-based movement"/>
    <property type="evidence" value="ECO:0007669"/>
    <property type="project" value="InterPro"/>
</dbReference>
<feature type="region of interest" description="Disordered" evidence="6">
    <location>
        <begin position="330"/>
        <end position="374"/>
    </location>
</feature>
<dbReference type="CDD" id="cd13999">
    <property type="entry name" value="STKc_MAP3K-like"/>
    <property type="match status" value="1"/>
</dbReference>
<dbReference type="InterPro" id="IPR001245">
    <property type="entry name" value="Ser-Thr/Tyr_kinase_cat_dom"/>
</dbReference>
<name>A0A8J2S4I5_9STRA</name>
<dbReference type="PROSITE" id="PS50011">
    <property type="entry name" value="PROTEIN_KINASE_DOM"/>
    <property type="match status" value="1"/>
</dbReference>
<keyword evidence="5" id="KW-0067">ATP-binding</keyword>
<dbReference type="OrthoDB" id="3176171at2759"/>
<dbReference type="InterPro" id="IPR059179">
    <property type="entry name" value="MLKL-like_MCAfunc"/>
</dbReference>
<dbReference type="PRINTS" id="PR00380">
    <property type="entry name" value="KINESINHEAVY"/>
</dbReference>
<evidence type="ECO:0000256" key="5">
    <source>
        <dbReference type="PROSITE-ProRule" id="PRU00283"/>
    </source>
</evidence>
<keyword evidence="4 5" id="KW-0505">Motor protein</keyword>
<dbReference type="GO" id="GO:0005524">
    <property type="term" value="F:ATP binding"/>
    <property type="evidence" value="ECO:0007669"/>
    <property type="project" value="UniProtKB-UniRule"/>
</dbReference>
<sequence>METSLPAVNGSTNTVVVVRVRPFGRKETPTTPCAEALDDGRSLIARRDERRGGQYLQSQQATETTYKFDATYGPATSQQSVYEQTTKAHVATLAKGQIPALTVVAYGATGAGKTHTMMGDSGRAGVIPRAVGDLFEQLPSSTVAKVSYLEVYNERVFDLLGPDRSKPLKVCEDERLGVVKALELTEAPCSKAEEVLSLLSQGNAKRTTEATGANDSSSRSHAVLQVKLGERTLTLVDLAGSERASATGNRGLRLAEGAHINRSLLALANCINALSCPLAPRPKFRDSKLTLILKSALESATVRLVVVACVSPSMLSVDDTMNTLKYAQRAKTMPKKSEAKRRASLGARDLEPRRPARRPSAVGHAPKRRRASVAAMGAPPFRRASSDLRRESLSAVAAARKHAAEVSEKCHAGLQATAPAPAPCVPEAPAPPREKPIRKRRGSIGAPGVAARVKKRRASAAAAAPAPAKPAAWRAQSHELREAMQARRAAAKAAPPAGPPPDAFRPQSQLARTGALPTAPSGPPPDAFRPASQLARTGALPAVVEPAPAPEAAPPAAAAAATAALRAAASDLRAKEQEHAGAALRAAAAEAAAAPSPVIREAPPSEDFERLDAFRRTRMAADEEAGDAVRAFAPVRELARTGAVPQPLRPRPGFAVPPAPVAESAELPPPPAAEDASSPPPVVPPRFVPSPDLSATTSGARHAARAKRAAGSLQERLEAAEARAAAWKDAATDAETVASTLAAALREEWKDRAPAKWAALRDDFATFRARYARHVAAADACLPPQPLGEASNLASQTAGGTKVAPATSTKAAVAAGATVGAALTASQTDVLGPLSGVLTALPATAPPPLNMCLMPFAHALAELGLAVRQVRFNKEAAVMLQRRGLEIAQKLQDVVKATQGLPSGRVEAVARTVTAIGQALDEAAKFLQQFSKKGAFAKLCSGTLDARRFGLLDKRLCELSTELGSALDLQQLALQAQRFEKIEGLIQLLGQQTVDANNQAAAQRAAILCGIEKGSAVESEELSALGLKLDQIAADVSTVIDQNTKQQESLDEVKEMVAAKNSKLRGRALARQEKERTLVEFEIELDSVEEQPFAKGSQGEVHRGKYQGDTVVLKKTSLVGMLAVDRAKHLKAFATELTIMTQLRSPRIVSVIGAITVDSSYLGLVLEYCEGGTLREALAADDYATAVDEAQRRSWLLDVALGMSYLYSKGVEHRDLKSLNVLLDGARRCKVSDFGLSKSESLNTAATQSTMGDAKGTPAYMAPELLQSNTFTEKTDVYAYGMVVFEVLAGDIPWRGLNQMQIMMQAGLQKQRPPVPEGAPADLVALMRRCWDHEPDARPDFAAIKAELRGGPDTPARASGGAGAVGHAWDGVGAPPPVPLPPAPPAPAFTGSDAARKALERMGAAPPAPPPAPAPAPPPPNPEDAEKAARARIKELQNAGTDDYQKKDFQAALASYKGALQLLDDLKRDVPAMSSRVNAERDERRMKVLSCVAKAHEKLGNAQEAKDASRACDKIQKRLAEYKRRARK</sequence>
<dbReference type="Gene3D" id="3.40.850.10">
    <property type="entry name" value="Kinesin motor domain"/>
    <property type="match status" value="1"/>
</dbReference>
<comment type="caution">
    <text evidence="9">The sequence shown here is derived from an EMBL/GenBank/DDBJ whole genome shotgun (WGS) entry which is preliminary data.</text>
</comment>
<dbReference type="Proteomes" id="UP000789595">
    <property type="component" value="Unassembled WGS sequence"/>
</dbReference>
<feature type="region of interest" description="Disordered" evidence="6">
    <location>
        <begin position="1352"/>
        <end position="1428"/>
    </location>
</feature>
<feature type="compositionally biased region" description="Pro residues" evidence="6">
    <location>
        <begin position="667"/>
        <end position="688"/>
    </location>
</feature>
<dbReference type="GO" id="GO:0008017">
    <property type="term" value="F:microtubule binding"/>
    <property type="evidence" value="ECO:0007669"/>
    <property type="project" value="InterPro"/>
</dbReference>
<dbReference type="PANTHER" id="PTHR47968">
    <property type="entry name" value="CENTROMERE PROTEIN E"/>
    <property type="match status" value="1"/>
</dbReference>
<organism evidence="9 10">
    <name type="scientific">Pelagomonas calceolata</name>
    <dbReference type="NCBI Taxonomy" id="35677"/>
    <lineage>
        <taxon>Eukaryota</taxon>
        <taxon>Sar</taxon>
        <taxon>Stramenopiles</taxon>
        <taxon>Ochrophyta</taxon>
        <taxon>Pelagophyceae</taxon>
        <taxon>Pelagomonadales</taxon>
        <taxon>Pelagomonadaceae</taxon>
        <taxon>Pelagomonas</taxon>
    </lineage>
</organism>
<dbReference type="Pfam" id="PF00225">
    <property type="entry name" value="Kinesin"/>
    <property type="match status" value="1"/>
</dbReference>
<comment type="similarity">
    <text evidence="1">Belongs to the protein kinase superfamily. TKL Ser/Thr protein kinase family. ROCO subfamily.</text>
</comment>
<dbReference type="GO" id="GO:0004672">
    <property type="term" value="F:protein kinase activity"/>
    <property type="evidence" value="ECO:0007669"/>
    <property type="project" value="InterPro"/>
</dbReference>
<dbReference type="GO" id="GO:0005874">
    <property type="term" value="C:microtubule"/>
    <property type="evidence" value="ECO:0007669"/>
    <property type="project" value="UniProtKB-KW"/>
</dbReference>
<dbReference type="GO" id="GO:0007166">
    <property type="term" value="P:cell surface receptor signaling pathway"/>
    <property type="evidence" value="ECO:0007669"/>
    <property type="project" value="InterPro"/>
</dbReference>
<dbReference type="SUPFAM" id="SSF56112">
    <property type="entry name" value="Protein kinase-like (PK-like)"/>
    <property type="match status" value="1"/>
</dbReference>